<evidence type="ECO:0000313" key="3">
    <source>
        <dbReference type="Proteomes" id="UP000510647"/>
    </source>
</evidence>
<keyword evidence="3" id="KW-1185">Reference proteome</keyword>
<evidence type="ECO:0000313" key="2">
    <source>
        <dbReference type="EMBL" id="QLQ79294.1"/>
    </source>
</evidence>
<dbReference type="OrthoDB" id="4063618at2759"/>
<protein>
    <submittedName>
        <fullName evidence="2">Uncharacterized protein</fullName>
    </submittedName>
</protein>
<name>A0A7H9HND9_9SACH</name>
<accession>A0A7H9HND9</accession>
<dbReference type="EMBL" id="CP059268">
    <property type="protein sequence ID" value="QLQ79294.1"/>
    <property type="molecule type" value="Genomic_DNA"/>
</dbReference>
<organism evidence="2 3">
    <name type="scientific">Torulaspora globosa</name>
    <dbReference type="NCBI Taxonomy" id="48254"/>
    <lineage>
        <taxon>Eukaryota</taxon>
        <taxon>Fungi</taxon>
        <taxon>Dikarya</taxon>
        <taxon>Ascomycota</taxon>
        <taxon>Saccharomycotina</taxon>
        <taxon>Saccharomycetes</taxon>
        <taxon>Saccharomycetales</taxon>
        <taxon>Saccharomycetaceae</taxon>
        <taxon>Torulaspora</taxon>
    </lineage>
</organism>
<feature type="compositionally biased region" description="Low complexity" evidence="1">
    <location>
        <begin position="37"/>
        <end position="47"/>
    </location>
</feature>
<evidence type="ECO:0000256" key="1">
    <source>
        <dbReference type="SAM" id="MobiDB-lite"/>
    </source>
</evidence>
<reference evidence="2 3" key="1">
    <citation type="submission" date="2020-06" db="EMBL/GenBank/DDBJ databases">
        <title>The yeast mating-type switching endonuclease HO is a domesticated member of an unorthodox homing genetic element family.</title>
        <authorList>
            <person name="Coughlan A.Y."/>
            <person name="Lombardi L."/>
            <person name="Braun-Galleani S."/>
            <person name="Martos A.R."/>
            <person name="Galeote V."/>
            <person name="Bigey F."/>
            <person name="Dequin S."/>
            <person name="Byrne K.P."/>
            <person name="Wolfe K.H."/>
        </authorList>
    </citation>
    <scope>NUCLEOTIDE SEQUENCE [LARGE SCALE GENOMIC DNA]</scope>
    <source>
        <strain evidence="2 3">CBS2947</strain>
    </source>
</reference>
<gene>
    <name evidence="2" type="ORF">HG537_0B06420</name>
</gene>
<proteinExistence type="predicted"/>
<feature type="region of interest" description="Disordered" evidence="1">
    <location>
        <begin position="29"/>
        <end position="52"/>
    </location>
</feature>
<sequence>MSFGTSNMEDDKQLEYARNAVRRYQKREALEAGGGAAASQQGNSSGNNKRHIVNVDDTSRINYEMIKNTPGNLPPMGGSEEAQDAEISALKTRMYKGQLYRMNDEFLERVTGRSEELLRVPDAERVRVPLEDQHVWLQQIQQNLAREYRNLVNEEKKWILLKELLLDANTELDLYSAQDPTMKTITLGSVAIPTNSNANALIFNRTKRRKIKNRGYCDDISPIL</sequence>
<dbReference type="AlphaFoldDB" id="A0A7H9HND9"/>
<dbReference type="Proteomes" id="UP000510647">
    <property type="component" value="Chromosome 2"/>
</dbReference>